<dbReference type="PROSITE" id="PS01013">
    <property type="entry name" value="OSBP"/>
    <property type="match status" value="1"/>
</dbReference>
<evidence type="ECO:0000256" key="1">
    <source>
        <dbReference type="ARBA" id="ARBA00008842"/>
    </source>
</evidence>
<keyword evidence="5" id="KW-1185">Reference proteome</keyword>
<dbReference type="Pfam" id="PF01237">
    <property type="entry name" value="Oxysterol_BP"/>
    <property type="match status" value="1"/>
</dbReference>
<evidence type="ECO:0000313" key="4">
    <source>
        <dbReference type="EMBL" id="RSL82896.1"/>
    </source>
</evidence>
<evidence type="ECO:0000256" key="2">
    <source>
        <dbReference type="RuleBase" id="RU003844"/>
    </source>
</evidence>
<dbReference type="GO" id="GO:0016020">
    <property type="term" value="C:membrane"/>
    <property type="evidence" value="ECO:0007669"/>
    <property type="project" value="TreeGrafter"/>
</dbReference>
<dbReference type="SUPFAM" id="SSF144000">
    <property type="entry name" value="Oxysterol-binding protein-like"/>
    <property type="match status" value="1"/>
</dbReference>
<dbReference type="InterPro" id="IPR018494">
    <property type="entry name" value="Oxysterol-bd_CS"/>
</dbReference>
<dbReference type="GO" id="GO:0005829">
    <property type="term" value="C:cytosol"/>
    <property type="evidence" value="ECO:0007669"/>
    <property type="project" value="TreeGrafter"/>
</dbReference>
<reference evidence="4 5" key="1">
    <citation type="submission" date="2017-06" db="EMBL/GenBank/DDBJ databases">
        <title>Comparative genomic analysis of Ambrosia Fusariam Clade fungi.</title>
        <authorList>
            <person name="Stajich J.E."/>
            <person name="Carrillo J."/>
            <person name="Kijimoto T."/>
            <person name="Eskalen A."/>
            <person name="O'Donnell K."/>
            <person name="Kasson M."/>
        </authorList>
    </citation>
    <scope>NUCLEOTIDE SEQUENCE [LARGE SCALE GENOMIC DNA]</scope>
    <source>
        <strain evidence="4 5">NRRL62606</strain>
    </source>
</reference>
<accession>A0A428RZR9</accession>
<sequence>MTATQETQNGTKGPAGKDTKSHHSIFADLLKVLFLSTVKGDLANITAPPFFLAPASVVENPRCWAERPKVFCAPSFEPNPEKRSLLVLELFLVGLRTQLYIAGSPGVSIKKPLNAFLGELFLASWTDDNCTTRLVSEQVSHHPPITAIHISDKDNSIRADGYARVEMTFNGTVHIRQIGHTILHVSQFNEDYILPLPDVQVRGLLSACFYPEIVGCYRIISSSGYISEIKFSGVGLMRGKKNSFEAYVYHKSEPKKRIFALSGVWSEGWVIKDGQTGQVLKTYTVEAPENEPAVMQVDPVEEQDPWESRRAWRDVIENLKHGNIRAAATAKHVVEEAQRHMRKQEANLGENWSPLFFRSLSGDSHQVFHGLTKDLEWNLSDAQTKGVWRIDDELLDKIQKPYHGDRTPCSP</sequence>
<dbReference type="Proteomes" id="UP000287972">
    <property type="component" value="Unassembled WGS sequence"/>
</dbReference>
<comment type="similarity">
    <text evidence="1 2">Belongs to the OSBP family.</text>
</comment>
<comment type="caution">
    <text evidence="4">The sequence shown here is derived from an EMBL/GenBank/DDBJ whole genome shotgun (WGS) entry which is preliminary data.</text>
</comment>
<dbReference type="EMBL" id="NKCL01000092">
    <property type="protein sequence ID" value="RSL82896.1"/>
    <property type="molecule type" value="Genomic_DNA"/>
</dbReference>
<feature type="compositionally biased region" description="Polar residues" evidence="3">
    <location>
        <begin position="1"/>
        <end position="11"/>
    </location>
</feature>
<organism evidence="4 5">
    <name type="scientific">Fusarium floridanum</name>
    <dbReference type="NCBI Taxonomy" id="1325733"/>
    <lineage>
        <taxon>Eukaryota</taxon>
        <taxon>Fungi</taxon>
        <taxon>Dikarya</taxon>
        <taxon>Ascomycota</taxon>
        <taxon>Pezizomycotina</taxon>
        <taxon>Sordariomycetes</taxon>
        <taxon>Hypocreomycetidae</taxon>
        <taxon>Hypocreales</taxon>
        <taxon>Nectriaceae</taxon>
        <taxon>Fusarium</taxon>
        <taxon>Fusarium solani species complex</taxon>
    </lineage>
</organism>
<evidence type="ECO:0000313" key="5">
    <source>
        <dbReference type="Proteomes" id="UP000287972"/>
    </source>
</evidence>
<dbReference type="Gene3D" id="1.10.287.2720">
    <property type="match status" value="1"/>
</dbReference>
<dbReference type="PANTHER" id="PTHR10972:SF92">
    <property type="entry name" value="OXYSTEROL BINDING PROTEIN"/>
    <property type="match status" value="1"/>
</dbReference>
<feature type="region of interest" description="Disordered" evidence="3">
    <location>
        <begin position="1"/>
        <end position="20"/>
    </location>
</feature>
<evidence type="ECO:0008006" key="6">
    <source>
        <dbReference type="Google" id="ProtNLM"/>
    </source>
</evidence>
<dbReference type="Gene3D" id="2.40.160.120">
    <property type="match status" value="1"/>
</dbReference>
<gene>
    <name evidence="4" type="ORF">CEP51_004858</name>
</gene>
<protein>
    <recommendedName>
        <fullName evidence="6">Oxysterol-binding protein</fullName>
    </recommendedName>
</protein>
<dbReference type="GO" id="GO:0008142">
    <property type="term" value="F:oxysterol binding"/>
    <property type="evidence" value="ECO:0007669"/>
    <property type="project" value="TreeGrafter"/>
</dbReference>
<dbReference type="PANTHER" id="PTHR10972">
    <property type="entry name" value="OXYSTEROL-BINDING PROTEIN-RELATED"/>
    <property type="match status" value="1"/>
</dbReference>
<dbReference type="Gene3D" id="3.30.70.3490">
    <property type="match status" value="1"/>
</dbReference>
<dbReference type="InterPro" id="IPR000648">
    <property type="entry name" value="Oxysterol-bd"/>
</dbReference>
<name>A0A428RZR9_9HYPO</name>
<evidence type="ECO:0000256" key="3">
    <source>
        <dbReference type="SAM" id="MobiDB-lite"/>
    </source>
</evidence>
<proteinExistence type="inferred from homology"/>
<dbReference type="AlphaFoldDB" id="A0A428RZR9"/>
<dbReference type="InterPro" id="IPR037239">
    <property type="entry name" value="OSBP_sf"/>
</dbReference>